<feature type="transmembrane region" description="Helical" evidence="1">
    <location>
        <begin position="156"/>
        <end position="174"/>
    </location>
</feature>
<sequence>MTHAWYLPCDFHYFIIAVGICILIKKEKKIGLSALLSATIVSMAIPFILTVVYRRPSMLMFYTDFLTAPKSHADFLLTYSKSHARATPYFIGMFGGYLYYRMKGKNYHVCRIKSALIVFFSLASIAASVLTGSVFYDPYHPYNPYEAATYAGFHRALWSIGSIGLIYVASYGHAKFIWKILTWSPWVPLSKLQYGVGAVQMAWCANPSHQRSNSPPLLGKC</sequence>
<dbReference type="PANTHER" id="PTHR11161:SF71">
    <property type="entry name" value="NOSE RESISTANT-TO-FLUOXETINE PROTEIN N-TERMINAL DOMAIN-CONTAINING PROTEIN"/>
    <property type="match status" value="1"/>
</dbReference>
<keyword evidence="1" id="KW-0472">Membrane</keyword>
<gene>
    <name evidence="2" type="ORF">D910_09746</name>
</gene>
<feature type="transmembrane region" description="Helical" evidence="1">
    <location>
        <begin position="114"/>
        <end position="136"/>
    </location>
</feature>
<dbReference type="EMBL" id="KB632326">
    <property type="protein sequence ID" value="ERL92432.1"/>
    <property type="molecule type" value="Genomic_DNA"/>
</dbReference>
<feature type="transmembrane region" description="Helical" evidence="1">
    <location>
        <begin position="6"/>
        <end position="24"/>
    </location>
</feature>
<dbReference type="PANTHER" id="PTHR11161">
    <property type="entry name" value="O-ACYLTRANSFERASE"/>
    <property type="match status" value="1"/>
</dbReference>
<dbReference type="AlphaFoldDB" id="U4UHE1"/>
<name>U4UHE1_DENPD</name>
<evidence type="ECO:0000256" key="1">
    <source>
        <dbReference type="SAM" id="Phobius"/>
    </source>
</evidence>
<organism evidence="2 3">
    <name type="scientific">Dendroctonus ponderosae</name>
    <name type="common">Mountain pine beetle</name>
    <dbReference type="NCBI Taxonomy" id="77166"/>
    <lineage>
        <taxon>Eukaryota</taxon>
        <taxon>Metazoa</taxon>
        <taxon>Ecdysozoa</taxon>
        <taxon>Arthropoda</taxon>
        <taxon>Hexapoda</taxon>
        <taxon>Insecta</taxon>
        <taxon>Pterygota</taxon>
        <taxon>Neoptera</taxon>
        <taxon>Endopterygota</taxon>
        <taxon>Coleoptera</taxon>
        <taxon>Polyphaga</taxon>
        <taxon>Cucujiformia</taxon>
        <taxon>Curculionidae</taxon>
        <taxon>Scolytinae</taxon>
        <taxon>Dendroctonus</taxon>
    </lineage>
</organism>
<accession>U4UHE1</accession>
<keyword evidence="1" id="KW-0812">Transmembrane</keyword>
<dbReference type="OrthoDB" id="6585993at2759"/>
<evidence type="ECO:0000313" key="3">
    <source>
        <dbReference type="Proteomes" id="UP000030742"/>
    </source>
</evidence>
<dbReference type="InterPro" id="IPR052728">
    <property type="entry name" value="O2_lipid_transport_reg"/>
</dbReference>
<evidence type="ECO:0000313" key="2">
    <source>
        <dbReference type="EMBL" id="ERL92432.1"/>
    </source>
</evidence>
<proteinExistence type="predicted"/>
<feature type="transmembrane region" description="Helical" evidence="1">
    <location>
        <begin position="86"/>
        <end position="102"/>
    </location>
</feature>
<dbReference type="Proteomes" id="UP000030742">
    <property type="component" value="Unassembled WGS sequence"/>
</dbReference>
<feature type="transmembrane region" description="Helical" evidence="1">
    <location>
        <begin position="31"/>
        <end position="53"/>
    </location>
</feature>
<reference evidence="2 3" key="1">
    <citation type="journal article" date="2013" name="Genome Biol.">
        <title>Draft genome of the mountain pine beetle, Dendroctonus ponderosae Hopkins, a major forest pest.</title>
        <authorList>
            <person name="Keeling C.I."/>
            <person name="Yuen M.M."/>
            <person name="Liao N.Y."/>
            <person name="Docking T.R."/>
            <person name="Chan S.K."/>
            <person name="Taylor G.A."/>
            <person name="Palmquist D.L."/>
            <person name="Jackman S.D."/>
            <person name="Nguyen A."/>
            <person name="Li M."/>
            <person name="Henderson H."/>
            <person name="Janes J.K."/>
            <person name="Zhao Y."/>
            <person name="Pandoh P."/>
            <person name="Moore R."/>
            <person name="Sperling F.A."/>
            <person name="Huber D.P."/>
            <person name="Birol I."/>
            <person name="Jones S.J."/>
            <person name="Bohlmann J."/>
        </authorList>
    </citation>
    <scope>NUCLEOTIDE SEQUENCE</scope>
</reference>
<protein>
    <recommendedName>
        <fullName evidence="4">Acyltransferase 3 domain-containing protein</fullName>
    </recommendedName>
</protein>
<evidence type="ECO:0008006" key="4">
    <source>
        <dbReference type="Google" id="ProtNLM"/>
    </source>
</evidence>
<keyword evidence="1" id="KW-1133">Transmembrane helix</keyword>